<dbReference type="PANTHER" id="PTHR48107">
    <property type="entry name" value="NADPH-DEPENDENT ALDEHYDE REDUCTASE-LIKE PROTEIN, CHLOROPLASTIC-RELATED"/>
    <property type="match status" value="1"/>
</dbReference>
<name>A0A1B2EYN0_9HYPH</name>
<dbReference type="PRINTS" id="PR01397">
    <property type="entry name" value="DHBDHDRGNASE"/>
</dbReference>
<dbReference type="InterPro" id="IPR002347">
    <property type="entry name" value="SDR_fam"/>
</dbReference>
<organism evidence="3">
    <name type="scientific">Microvirga ossetica</name>
    <dbReference type="NCBI Taxonomy" id="1882682"/>
    <lineage>
        <taxon>Bacteria</taxon>
        <taxon>Pseudomonadati</taxon>
        <taxon>Pseudomonadota</taxon>
        <taxon>Alphaproteobacteria</taxon>
        <taxon>Hyphomicrobiales</taxon>
        <taxon>Methylobacteriaceae</taxon>
        <taxon>Microvirga</taxon>
    </lineage>
</organism>
<dbReference type="Gene3D" id="3.40.50.720">
    <property type="entry name" value="NAD(P)-binding Rossmann-like Domain"/>
    <property type="match status" value="1"/>
</dbReference>
<dbReference type="GO" id="GO:0019290">
    <property type="term" value="P:siderophore biosynthetic process"/>
    <property type="evidence" value="ECO:0007669"/>
    <property type="project" value="InterPro"/>
</dbReference>
<proteinExistence type="inferred from homology"/>
<dbReference type="SUPFAM" id="SSF51735">
    <property type="entry name" value="NAD(P)-binding Rossmann-fold domains"/>
    <property type="match status" value="1"/>
</dbReference>
<comment type="similarity">
    <text evidence="1">Belongs to the short-chain dehydrogenases/reductases (SDR) family.</text>
</comment>
<dbReference type="AlphaFoldDB" id="A0A1B2EYN0"/>
<dbReference type="EMBL" id="CP016620">
    <property type="protein sequence ID" value="ANY85104.1"/>
    <property type="molecule type" value="Genomic_DNA"/>
</dbReference>
<dbReference type="InterPro" id="IPR036291">
    <property type="entry name" value="NAD(P)-bd_dom_sf"/>
</dbReference>
<evidence type="ECO:0000313" key="3">
    <source>
        <dbReference type="EMBL" id="ANY85104.1"/>
    </source>
</evidence>
<evidence type="ECO:0000256" key="2">
    <source>
        <dbReference type="ARBA" id="ARBA00023002"/>
    </source>
</evidence>
<dbReference type="PANTHER" id="PTHR48107:SF7">
    <property type="entry name" value="RE15974P"/>
    <property type="match status" value="1"/>
</dbReference>
<accession>A0A1B2EYN0</accession>
<reference evidence="3" key="1">
    <citation type="submission" date="2016-07" db="EMBL/GenBank/DDBJ databases">
        <title>Microvirga ossetica sp. nov. a new species of rhizobia isolated from root nodules of the legume species Vicia alpestris Steven originated from North Ossetia region in the Caucasus.</title>
        <authorList>
            <person name="Safronova V.I."/>
            <person name="Kuznetsova I.G."/>
            <person name="Sazanova A.L."/>
            <person name="Belimov A."/>
            <person name="Andronov E."/>
            <person name="Osledkin Y.S."/>
            <person name="Onishchuk O.P."/>
            <person name="Kurchak O.N."/>
            <person name="Shaposhnikov A.I."/>
            <person name="Willems A."/>
            <person name="Tikhonovich I.A."/>
        </authorList>
    </citation>
    <scope>NUCLEOTIDE SEQUENCE [LARGE SCALE GENOMIC DNA]</scope>
    <source>
        <strain evidence="3">V5/3M</strain>
        <plasmid evidence="3">unnamed4</plasmid>
    </source>
</reference>
<dbReference type="GO" id="GO:0008667">
    <property type="term" value="F:2,3-dihydro-2,3-dihydroxybenzoate dehydrogenase activity"/>
    <property type="evidence" value="ECO:0007669"/>
    <property type="project" value="InterPro"/>
</dbReference>
<dbReference type="InterPro" id="IPR003560">
    <property type="entry name" value="DHB_DH"/>
</dbReference>
<sequence>MITGGSRGIGAAIARRLAADGADVAVTYVQPSSAPKARAIVEEIRQSGRRVEAYEADNAIPDAVTGVIDRCAEDFGRLDILVNNAAVSIYKLEHRLFRRIHNLRQ</sequence>
<dbReference type="KEGG" id="moc:BB934_43680"/>
<keyword evidence="2" id="KW-0560">Oxidoreductase</keyword>
<protein>
    <recommendedName>
        <fullName evidence="4">Short-chain dehydrogenase</fullName>
    </recommendedName>
</protein>
<keyword evidence="3" id="KW-0614">Plasmid</keyword>
<evidence type="ECO:0008006" key="4">
    <source>
        <dbReference type="Google" id="ProtNLM"/>
    </source>
</evidence>
<evidence type="ECO:0000256" key="1">
    <source>
        <dbReference type="ARBA" id="ARBA00006484"/>
    </source>
</evidence>
<dbReference type="GO" id="GO:0016614">
    <property type="term" value="F:oxidoreductase activity, acting on CH-OH group of donors"/>
    <property type="evidence" value="ECO:0007669"/>
    <property type="project" value="UniProtKB-ARBA"/>
</dbReference>
<gene>
    <name evidence="3" type="ORF">BB934_43680</name>
</gene>
<geneLocation type="plasmid" evidence="3">
    <name>unnamed4</name>
</geneLocation>
<dbReference type="Pfam" id="PF00106">
    <property type="entry name" value="adh_short"/>
    <property type="match status" value="1"/>
</dbReference>